<feature type="domain" description="EGF-like" evidence="13">
    <location>
        <begin position="127"/>
        <end position="163"/>
    </location>
</feature>
<evidence type="ECO:0000256" key="1">
    <source>
        <dbReference type="ARBA" id="ARBA00004613"/>
    </source>
</evidence>
<evidence type="ECO:0000256" key="4">
    <source>
        <dbReference type="ARBA" id="ARBA00022536"/>
    </source>
</evidence>
<protein>
    <submittedName>
        <fullName evidence="16">Protein Z, vitamin K-dependent plasma glycoprotein b</fullName>
    </submittedName>
</protein>
<evidence type="ECO:0000256" key="8">
    <source>
        <dbReference type="ARBA" id="ARBA00022837"/>
    </source>
</evidence>
<reference evidence="16" key="2">
    <citation type="submission" date="2025-08" db="UniProtKB">
        <authorList>
            <consortium name="Ensembl"/>
        </authorList>
    </citation>
    <scope>IDENTIFICATION</scope>
</reference>
<keyword evidence="6" id="KW-0677">Repeat</keyword>
<feature type="region of interest" description="Disordered" evidence="12">
    <location>
        <begin position="410"/>
        <end position="482"/>
    </location>
</feature>
<dbReference type="InterPro" id="IPR026823">
    <property type="entry name" value="cEGF"/>
</dbReference>
<keyword evidence="10" id="KW-0325">Glycoprotein</keyword>
<keyword evidence="8" id="KW-0106">Calcium</keyword>
<dbReference type="InterPro" id="IPR009003">
    <property type="entry name" value="Peptidase_S1_PA"/>
</dbReference>
<dbReference type="InterPro" id="IPR043504">
    <property type="entry name" value="Peptidase_S1_PA_chymotrypsin"/>
</dbReference>
<dbReference type="PROSITE" id="PS00010">
    <property type="entry name" value="ASX_HYDROXYL"/>
    <property type="match status" value="1"/>
</dbReference>
<evidence type="ECO:0000256" key="12">
    <source>
        <dbReference type="SAM" id="MobiDB-lite"/>
    </source>
</evidence>
<dbReference type="InterPro" id="IPR001881">
    <property type="entry name" value="EGF-like_Ca-bd_dom"/>
</dbReference>
<dbReference type="SUPFAM" id="SSF57630">
    <property type="entry name" value="GLA-domain"/>
    <property type="match status" value="1"/>
</dbReference>
<dbReference type="SMART" id="SM00179">
    <property type="entry name" value="EGF_CA"/>
    <property type="match status" value="1"/>
</dbReference>
<evidence type="ECO:0000256" key="2">
    <source>
        <dbReference type="ARBA" id="ARBA00022479"/>
    </source>
</evidence>
<keyword evidence="17" id="KW-1185">Reference proteome</keyword>
<dbReference type="InterPro" id="IPR000294">
    <property type="entry name" value="GLA_domain"/>
</dbReference>
<dbReference type="InterPro" id="IPR035972">
    <property type="entry name" value="GLA-like_dom_SF"/>
</dbReference>
<dbReference type="PROSITE" id="PS01186">
    <property type="entry name" value="EGF_2"/>
    <property type="match status" value="1"/>
</dbReference>
<feature type="domain" description="Gla" evidence="15">
    <location>
        <begin position="81"/>
        <end position="127"/>
    </location>
</feature>
<keyword evidence="3" id="KW-0964">Secreted</keyword>
<dbReference type="InterPro" id="IPR050442">
    <property type="entry name" value="Peptidase_S1_coag_factors"/>
</dbReference>
<evidence type="ECO:0000256" key="7">
    <source>
        <dbReference type="ARBA" id="ARBA00022801"/>
    </source>
</evidence>
<dbReference type="GO" id="GO:0004252">
    <property type="term" value="F:serine-type endopeptidase activity"/>
    <property type="evidence" value="ECO:0007669"/>
    <property type="project" value="InterPro"/>
</dbReference>
<dbReference type="FunFam" id="4.10.740.10:FF:000001">
    <property type="entry name" value="vitamin K-dependent protein S"/>
    <property type="match status" value="1"/>
</dbReference>
<dbReference type="SUPFAM" id="SSF50494">
    <property type="entry name" value="Trypsin-like serine proteases"/>
    <property type="match status" value="1"/>
</dbReference>
<evidence type="ECO:0000259" key="15">
    <source>
        <dbReference type="PROSITE" id="PS50998"/>
    </source>
</evidence>
<dbReference type="PROSITE" id="PS00022">
    <property type="entry name" value="EGF_1"/>
    <property type="match status" value="1"/>
</dbReference>
<dbReference type="PIRSF" id="PIRSF001143">
    <property type="entry name" value="Factor_X"/>
    <property type="match status" value="1"/>
</dbReference>
<keyword evidence="4 11" id="KW-0245">EGF-like domain</keyword>
<dbReference type="PRINTS" id="PR00001">
    <property type="entry name" value="GLABLOOD"/>
</dbReference>
<keyword evidence="5" id="KW-0645">Protease</keyword>
<dbReference type="InterPro" id="IPR018097">
    <property type="entry name" value="EGF_Ca-bd_CS"/>
</dbReference>
<evidence type="ECO:0000259" key="13">
    <source>
        <dbReference type="PROSITE" id="PS50026"/>
    </source>
</evidence>
<evidence type="ECO:0000256" key="9">
    <source>
        <dbReference type="ARBA" id="ARBA00023157"/>
    </source>
</evidence>
<reference evidence="16" key="1">
    <citation type="submission" date="2021-04" db="EMBL/GenBank/DDBJ databases">
        <authorList>
            <consortium name="Wellcome Sanger Institute Data Sharing"/>
        </authorList>
    </citation>
    <scope>NUCLEOTIDE SEQUENCE [LARGE SCALE GENOMIC DNA]</scope>
</reference>
<dbReference type="PROSITE" id="PS01187">
    <property type="entry name" value="EGF_CA"/>
    <property type="match status" value="1"/>
</dbReference>
<dbReference type="InterPro" id="IPR000152">
    <property type="entry name" value="EGF-type_Asp/Asn_hydroxyl_site"/>
</dbReference>
<dbReference type="Proteomes" id="UP000472265">
    <property type="component" value="Chromosome 24"/>
</dbReference>
<evidence type="ECO:0000256" key="10">
    <source>
        <dbReference type="ARBA" id="ARBA00023180"/>
    </source>
</evidence>
<feature type="disulfide bond" evidence="11">
    <location>
        <begin position="153"/>
        <end position="162"/>
    </location>
</feature>
<feature type="compositionally biased region" description="Polar residues" evidence="12">
    <location>
        <begin position="418"/>
        <end position="470"/>
    </location>
</feature>
<evidence type="ECO:0000259" key="14">
    <source>
        <dbReference type="PROSITE" id="PS50240"/>
    </source>
</evidence>
<dbReference type="PROSITE" id="PS50026">
    <property type="entry name" value="EGF_3"/>
    <property type="match status" value="1"/>
</dbReference>
<feature type="domain" description="Peptidase S1" evidence="14">
    <location>
        <begin position="228"/>
        <end position="535"/>
    </location>
</feature>
<proteinExistence type="predicted"/>
<dbReference type="GeneTree" id="ENSGT00940000154505"/>
<name>A0A671UL89_SPAAU</name>
<evidence type="ECO:0000256" key="11">
    <source>
        <dbReference type="PROSITE-ProRule" id="PRU00076"/>
    </source>
</evidence>
<dbReference type="GO" id="GO:0005509">
    <property type="term" value="F:calcium ion binding"/>
    <property type="evidence" value="ECO:0007669"/>
    <property type="project" value="InterPro"/>
</dbReference>
<dbReference type="OMA" id="RTITFWA"/>
<dbReference type="FunFam" id="2.10.25.10:FF:000006">
    <property type="entry name" value="Versican core protein-like isoform 1"/>
    <property type="match status" value="1"/>
</dbReference>
<comment type="caution">
    <text evidence="11">Lacks conserved residue(s) required for the propagation of feature annotation.</text>
</comment>
<evidence type="ECO:0000256" key="6">
    <source>
        <dbReference type="ARBA" id="ARBA00022737"/>
    </source>
</evidence>
<dbReference type="SMART" id="SM00181">
    <property type="entry name" value="EGF"/>
    <property type="match status" value="2"/>
</dbReference>
<evidence type="ECO:0000256" key="3">
    <source>
        <dbReference type="ARBA" id="ARBA00022525"/>
    </source>
</evidence>
<keyword evidence="7" id="KW-0378">Hydrolase</keyword>
<dbReference type="AlphaFoldDB" id="A0A671UL89"/>
<dbReference type="GO" id="GO:0007596">
    <property type="term" value="P:blood coagulation"/>
    <property type="evidence" value="ECO:0007669"/>
    <property type="project" value="InterPro"/>
</dbReference>
<dbReference type="InterPro" id="IPR000742">
    <property type="entry name" value="EGF"/>
</dbReference>
<keyword evidence="2" id="KW-0301">Gamma-carboxyglutamic acid</keyword>
<dbReference type="Pfam" id="PF00089">
    <property type="entry name" value="Trypsin"/>
    <property type="match status" value="1"/>
</dbReference>
<keyword evidence="9 11" id="KW-1015">Disulfide bond</keyword>
<evidence type="ECO:0000313" key="17">
    <source>
        <dbReference type="Proteomes" id="UP000472265"/>
    </source>
</evidence>
<dbReference type="OrthoDB" id="7726766at2759"/>
<dbReference type="Pfam" id="PF00008">
    <property type="entry name" value="EGF"/>
    <property type="match status" value="1"/>
</dbReference>
<dbReference type="SMART" id="SM00069">
    <property type="entry name" value="GLA"/>
    <property type="match status" value="1"/>
</dbReference>
<organism evidence="16 17">
    <name type="scientific">Sparus aurata</name>
    <name type="common">Gilthead sea bream</name>
    <dbReference type="NCBI Taxonomy" id="8175"/>
    <lineage>
        <taxon>Eukaryota</taxon>
        <taxon>Metazoa</taxon>
        <taxon>Chordata</taxon>
        <taxon>Craniata</taxon>
        <taxon>Vertebrata</taxon>
        <taxon>Euteleostomi</taxon>
        <taxon>Actinopterygii</taxon>
        <taxon>Neopterygii</taxon>
        <taxon>Teleostei</taxon>
        <taxon>Neoteleostei</taxon>
        <taxon>Acanthomorphata</taxon>
        <taxon>Eupercaria</taxon>
        <taxon>Spariformes</taxon>
        <taxon>Sparidae</taxon>
        <taxon>Sparus</taxon>
    </lineage>
</organism>
<dbReference type="PANTHER" id="PTHR24278:SF35">
    <property type="entry name" value="PROTEIN Z, VITAMIN K-DEPENDENT PLASMA GLYCOPROTEIN B"/>
    <property type="match status" value="1"/>
</dbReference>
<dbReference type="GO" id="GO:0006508">
    <property type="term" value="P:proteolysis"/>
    <property type="evidence" value="ECO:0007669"/>
    <property type="project" value="UniProtKB-KW"/>
</dbReference>
<gene>
    <name evidence="16" type="primary">prozb</name>
</gene>
<accession>A0A671UL89</accession>
<dbReference type="PROSITE" id="PS50998">
    <property type="entry name" value="GLA_2"/>
    <property type="match status" value="1"/>
</dbReference>
<evidence type="ECO:0000256" key="5">
    <source>
        <dbReference type="ARBA" id="ARBA00022670"/>
    </source>
</evidence>
<dbReference type="GO" id="GO:0005615">
    <property type="term" value="C:extracellular space"/>
    <property type="evidence" value="ECO:0007669"/>
    <property type="project" value="TreeGrafter"/>
</dbReference>
<sequence>MFVGFNESAVTHQCVFVCVCVCVCVSVQSGVSVMAVSIMSACCRAPVLSLLLLGCYLQVLIQGQVFQAPQTHNVFLRSKRANQFLVEEILQGNLERECHEELCNYEEAREYFENDAKTMAFWTVYLDGDQCKPNPCLNGGNCTDKVGEFQCSCSAPYYGPVCELGALVEKENNGWPLSVPQIILECPTEGPTACHQLCMVSYFTFTCSCMSGFKLQADGRSCVPEVEFPCGRLPDHFNTTASMCRHGNCPWQVSLLNSRGVELCGGVILGRFSVLTAARCLFLDSRSDLRPSNFYVVAGDKSMPVPVRALYVHHRFQPDRHDNNLALLELARPLHFNPALIHLCLPTKDFSENILMHSGRAGISGRRGVRRTQKLVYMTLDECRSQLNVSHPLSNKMFCMRRQNGALGNQNRFKRSLNGPSGNQNGTQGSPNQPLENRNGTQEKLNEQTVNQNQSQKRQNGAENSASSKGHGSARSEVSGGKCGGLLQGTPVASVEQGTAFLTGLFISSTADCEGGGLVFIKLSRYLSWIKPRLEAAEDHMTTQVLQYPENR</sequence>
<dbReference type="InterPro" id="IPR012224">
    <property type="entry name" value="Pept_S1A_FX"/>
</dbReference>
<dbReference type="FunCoup" id="A0A671UL89">
    <property type="interactions" value="19"/>
</dbReference>
<dbReference type="InParanoid" id="A0A671UL89"/>
<dbReference type="Gene3D" id="2.40.10.10">
    <property type="entry name" value="Trypsin-like serine proteases"/>
    <property type="match status" value="1"/>
</dbReference>
<dbReference type="Pfam" id="PF00594">
    <property type="entry name" value="Gla"/>
    <property type="match status" value="1"/>
</dbReference>
<evidence type="ECO:0000313" key="16">
    <source>
        <dbReference type="Ensembl" id="ENSSAUP00010013424.1"/>
    </source>
</evidence>
<reference evidence="16" key="3">
    <citation type="submission" date="2025-09" db="UniProtKB">
        <authorList>
            <consortium name="Ensembl"/>
        </authorList>
    </citation>
    <scope>IDENTIFICATION</scope>
</reference>
<dbReference type="PROSITE" id="PS50240">
    <property type="entry name" value="TRYPSIN_DOM"/>
    <property type="match status" value="1"/>
</dbReference>
<dbReference type="PROSITE" id="PS00011">
    <property type="entry name" value="GLA_1"/>
    <property type="match status" value="1"/>
</dbReference>
<dbReference type="SUPFAM" id="SSF57196">
    <property type="entry name" value="EGF/Laminin"/>
    <property type="match status" value="1"/>
</dbReference>
<dbReference type="Ensembl" id="ENSSAUT00010014278.1">
    <property type="protein sequence ID" value="ENSSAUP00010013424.1"/>
    <property type="gene ID" value="ENSSAUG00010006381.1"/>
</dbReference>
<dbReference type="Gene3D" id="2.10.25.10">
    <property type="entry name" value="Laminin"/>
    <property type="match status" value="2"/>
</dbReference>
<dbReference type="Gene3D" id="4.10.740.10">
    <property type="entry name" value="Coagulation Factor IX"/>
    <property type="match status" value="1"/>
</dbReference>
<dbReference type="PANTHER" id="PTHR24278">
    <property type="entry name" value="COAGULATION FACTOR"/>
    <property type="match status" value="1"/>
</dbReference>
<dbReference type="InterPro" id="IPR017857">
    <property type="entry name" value="Coagulation_fac-like_Gla_dom"/>
</dbReference>
<dbReference type="Pfam" id="PF12662">
    <property type="entry name" value="cEGF"/>
    <property type="match status" value="1"/>
</dbReference>
<dbReference type="InterPro" id="IPR001254">
    <property type="entry name" value="Trypsin_dom"/>
</dbReference>
<dbReference type="SMART" id="SM00020">
    <property type="entry name" value="Tryp_SPc"/>
    <property type="match status" value="1"/>
</dbReference>
<comment type="subcellular location">
    <subcellularLocation>
        <location evidence="1">Secreted</location>
    </subcellularLocation>
</comment>
<dbReference type="CDD" id="cd00054">
    <property type="entry name" value="EGF_CA"/>
    <property type="match status" value="1"/>
</dbReference>